<dbReference type="RefSeq" id="WP_171721111.1">
    <property type="nucleotide sequence ID" value="NZ_WHOB01000098.1"/>
</dbReference>
<dbReference type="Proteomes" id="UP000596857">
    <property type="component" value="Unassembled WGS sequence"/>
</dbReference>
<evidence type="ECO:0000313" key="9">
    <source>
        <dbReference type="Proteomes" id="UP000596857"/>
    </source>
</evidence>
<keyword evidence="3" id="KW-0949">S-adenosyl-L-methionine</keyword>
<keyword evidence="4" id="KW-0479">Metal-binding</keyword>
<evidence type="ECO:0000256" key="3">
    <source>
        <dbReference type="ARBA" id="ARBA00022691"/>
    </source>
</evidence>
<reference evidence="8 9" key="1">
    <citation type="submission" date="2019-10" db="EMBL/GenBank/DDBJ databases">
        <title>Description of Paenibacillus terricola sp. nov.</title>
        <authorList>
            <person name="Carlier A."/>
            <person name="Qi S."/>
        </authorList>
    </citation>
    <scope>NUCLEOTIDE SEQUENCE [LARGE SCALE GENOMIC DNA]</scope>
    <source>
        <strain evidence="8 9">LMG 31459</strain>
    </source>
</reference>
<keyword evidence="5" id="KW-0408">Iron</keyword>
<keyword evidence="6" id="KW-0411">Iron-sulfur</keyword>
<organism evidence="8 9">
    <name type="scientific">Paenibacillus phytohabitans</name>
    <dbReference type="NCBI Taxonomy" id="2654978"/>
    <lineage>
        <taxon>Bacteria</taxon>
        <taxon>Bacillati</taxon>
        <taxon>Bacillota</taxon>
        <taxon>Bacilli</taxon>
        <taxon>Bacillales</taxon>
        <taxon>Paenibacillaceae</taxon>
        <taxon>Paenibacillus</taxon>
    </lineage>
</organism>
<dbReference type="InterPro" id="IPR058240">
    <property type="entry name" value="rSAM_sf"/>
</dbReference>
<dbReference type="InterPro" id="IPR000385">
    <property type="entry name" value="MoaA_NifB_PqqE_Fe-S-bd_CS"/>
</dbReference>
<keyword evidence="9" id="KW-1185">Reference proteome</keyword>
<dbReference type="SFLD" id="SFLDG01384">
    <property type="entry name" value="thioether_bond_formation_requi"/>
    <property type="match status" value="1"/>
</dbReference>
<dbReference type="InterPro" id="IPR023867">
    <property type="entry name" value="Sulphatase_maturase_rSAM"/>
</dbReference>
<gene>
    <name evidence="8" type="ORF">GC101_35435</name>
</gene>
<dbReference type="PANTHER" id="PTHR43273:SF8">
    <property type="entry name" value="RADICAL SAM DOMAIN PROTEIN"/>
    <property type="match status" value="1"/>
</dbReference>
<proteinExistence type="predicted"/>
<evidence type="ECO:0000256" key="4">
    <source>
        <dbReference type="ARBA" id="ARBA00022723"/>
    </source>
</evidence>
<feature type="domain" description="Radical SAM core" evidence="7">
    <location>
        <begin position="122"/>
        <end position="277"/>
    </location>
</feature>
<comment type="caution">
    <text evidence="8">The sequence shown here is derived from an EMBL/GenBank/DDBJ whole genome shotgun (WGS) entry which is preliminary data.</text>
</comment>
<name>A0ABX1YWK0_9BACL</name>
<evidence type="ECO:0000313" key="8">
    <source>
        <dbReference type="EMBL" id="NOU84143.1"/>
    </source>
</evidence>
<dbReference type="InterPro" id="IPR013785">
    <property type="entry name" value="Aldolase_TIM"/>
</dbReference>
<dbReference type="SUPFAM" id="SSF102114">
    <property type="entry name" value="Radical SAM enzymes"/>
    <property type="match status" value="1"/>
</dbReference>
<evidence type="ECO:0000256" key="1">
    <source>
        <dbReference type="ARBA" id="ARBA00001966"/>
    </source>
</evidence>
<dbReference type="SFLD" id="SFLDG01067">
    <property type="entry name" value="SPASM/twitch_domain_containing"/>
    <property type="match status" value="1"/>
</dbReference>
<evidence type="ECO:0000256" key="5">
    <source>
        <dbReference type="ARBA" id="ARBA00023004"/>
    </source>
</evidence>
<dbReference type="CDD" id="cd01335">
    <property type="entry name" value="Radical_SAM"/>
    <property type="match status" value="1"/>
</dbReference>
<dbReference type="EMBL" id="WHOB01000098">
    <property type="protein sequence ID" value="NOU84143.1"/>
    <property type="molecule type" value="Genomic_DNA"/>
</dbReference>
<dbReference type="Pfam" id="PF04055">
    <property type="entry name" value="Radical_SAM"/>
    <property type="match status" value="1"/>
</dbReference>
<evidence type="ECO:0000256" key="6">
    <source>
        <dbReference type="ARBA" id="ARBA00023014"/>
    </source>
</evidence>
<evidence type="ECO:0000259" key="7">
    <source>
        <dbReference type="Pfam" id="PF04055"/>
    </source>
</evidence>
<dbReference type="SFLD" id="SFLDG01386">
    <property type="entry name" value="main_SPASM_domain-containing"/>
    <property type="match status" value="1"/>
</dbReference>
<accession>A0ABX1YWK0</accession>
<dbReference type="PROSITE" id="PS01305">
    <property type="entry name" value="MOAA_NIFB_PQQE"/>
    <property type="match status" value="1"/>
</dbReference>
<sequence length="516" mass="58710">MGYETKNAIAFLENLHTDYWSRLGTVFETEDNQYFYDTGTGKVFACDPAEYAVLACLLNTSDPAEITGLELEERALTRALDTILLLVDQEKILQAPEFKSFVIPEKAELPGIIQGGIEQIIIELTEKCNLRCKYCLYQEDNVDTRNFSKQDMDWEVARKALDYISHNVGKELALTFYGGEPLVNFKLMKQCIEYSKSIMPGVNIPVSFTTNLTLVTDEIAAYLATLDQCSVLCSLDGPEHVHDYFRVTVGGKGSFHQALRGLKRLVKAFEGKARHTLGINAVLCPPYSKPRFDEVNDFFKTLEWLPKDTKIDCSYVDTGTLDWSKLGHVKTTLGDGDFYSDDERTDPLGKWAEYTLDSDQDERGLAKELSQNKLLRIHNRVITDEPLLGIRMNGCCIPGRRRLYVTTDGKFKVCEKMANSPYIGDVEAGIDIDALNKYYFEEYTEKSIKHCSNCWAARLCSICYAPCYQENGLDEEKKQSQCYGERASMKMSLKRYHQLIEKSPEKLEYFNEITVS</sequence>
<protein>
    <submittedName>
        <fullName evidence="8">Radical SAM protein</fullName>
    </submittedName>
</protein>
<dbReference type="PANTHER" id="PTHR43273">
    <property type="entry name" value="ANAEROBIC SULFATASE-MATURATING ENZYME HOMOLOG ASLB-RELATED"/>
    <property type="match status" value="1"/>
</dbReference>
<dbReference type="Gene3D" id="3.20.20.70">
    <property type="entry name" value="Aldolase class I"/>
    <property type="match status" value="1"/>
</dbReference>
<keyword evidence="2" id="KW-0004">4Fe-4S</keyword>
<comment type="cofactor">
    <cofactor evidence="1">
        <name>[4Fe-4S] cluster</name>
        <dbReference type="ChEBI" id="CHEBI:49883"/>
    </cofactor>
</comment>
<evidence type="ECO:0000256" key="2">
    <source>
        <dbReference type="ARBA" id="ARBA00022485"/>
    </source>
</evidence>
<dbReference type="SFLD" id="SFLDS00029">
    <property type="entry name" value="Radical_SAM"/>
    <property type="match status" value="1"/>
</dbReference>
<dbReference type="InterPro" id="IPR007197">
    <property type="entry name" value="rSAM"/>
</dbReference>